<gene>
    <name evidence="1" type="ORF">BN1708_018964</name>
</gene>
<dbReference type="EMBL" id="CVQH01022067">
    <property type="protein sequence ID" value="CRK32266.1"/>
    <property type="molecule type" value="Genomic_DNA"/>
</dbReference>
<evidence type="ECO:0000313" key="1">
    <source>
        <dbReference type="EMBL" id="CRK32266.1"/>
    </source>
</evidence>
<reference evidence="2" key="1">
    <citation type="submission" date="2015-05" db="EMBL/GenBank/DDBJ databases">
        <authorList>
            <person name="Fogelqvist Johan"/>
        </authorList>
    </citation>
    <scope>NUCLEOTIDE SEQUENCE [LARGE SCALE GENOMIC DNA]</scope>
</reference>
<dbReference type="AlphaFoldDB" id="A0A0G4MDQ2"/>
<evidence type="ECO:0000313" key="2">
    <source>
        <dbReference type="Proteomes" id="UP000044602"/>
    </source>
</evidence>
<organism evidence="1 2">
    <name type="scientific">Verticillium longisporum</name>
    <name type="common">Verticillium dahliae var. longisporum</name>
    <dbReference type="NCBI Taxonomy" id="100787"/>
    <lineage>
        <taxon>Eukaryota</taxon>
        <taxon>Fungi</taxon>
        <taxon>Dikarya</taxon>
        <taxon>Ascomycota</taxon>
        <taxon>Pezizomycotina</taxon>
        <taxon>Sordariomycetes</taxon>
        <taxon>Hypocreomycetidae</taxon>
        <taxon>Glomerellales</taxon>
        <taxon>Plectosphaerellaceae</taxon>
        <taxon>Verticillium</taxon>
    </lineage>
</organism>
<keyword evidence="2" id="KW-1185">Reference proteome</keyword>
<protein>
    <submittedName>
        <fullName evidence="1">Uncharacterized protein</fullName>
    </submittedName>
</protein>
<proteinExistence type="predicted"/>
<dbReference type="Proteomes" id="UP000044602">
    <property type="component" value="Unassembled WGS sequence"/>
</dbReference>
<name>A0A0G4MDQ2_VERLO</name>
<feature type="non-terminal residue" evidence="1">
    <location>
        <position position="1"/>
    </location>
</feature>
<accession>A0A0G4MDQ2</accession>
<sequence length="55" mass="6390">WRDSHWCPADHPLGCHRVHRQHRHPAQRHLASLARRLVPRPAAAAAHHPHVGRRL</sequence>